<evidence type="ECO:0000313" key="4">
    <source>
        <dbReference type="EMBL" id="MBD7952453.1"/>
    </source>
</evidence>
<dbReference type="CDD" id="cd00090">
    <property type="entry name" value="HTH_ARSR"/>
    <property type="match status" value="1"/>
</dbReference>
<dbReference type="PANTHER" id="PTHR18964">
    <property type="entry name" value="ROK (REPRESSOR, ORF, KINASE) FAMILY"/>
    <property type="match status" value="1"/>
</dbReference>
<dbReference type="InterPro" id="IPR036390">
    <property type="entry name" value="WH_DNA-bd_sf"/>
</dbReference>
<dbReference type="CDD" id="cd23763">
    <property type="entry name" value="ASKHA_ATPase_ROK"/>
    <property type="match status" value="1"/>
</dbReference>
<evidence type="ECO:0000259" key="3">
    <source>
        <dbReference type="Pfam" id="PF12802"/>
    </source>
</evidence>
<dbReference type="InterPro" id="IPR000600">
    <property type="entry name" value="ROK"/>
</dbReference>
<dbReference type="InterPro" id="IPR000835">
    <property type="entry name" value="HTH_MarR-typ"/>
</dbReference>
<evidence type="ECO:0000313" key="5">
    <source>
        <dbReference type="Proteomes" id="UP000641803"/>
    </source>
</evidence>
<dbReference type="Pfam" id="PF00480">
    <property type="entry name" value="ROK"/>
    <property type="match status" value="1"/>
</dbReference>
<dbReference type="EMBL" id="JACSQQ010000055">
    <property type="protein sequence ID" value="MBD7952453.1"/>
    <property type="molecule type" value="Genomic_DNA"/>
</dbReference>
<dbReference type="InterPro" id="IPR036388">
    <property type="entry name" value="WH-like_DNA-bd_sf"/>
</dbReference>
<sequence>MSTSTKRVGNATVLRALNDGAALEALFRHGPMTSAGLQEILGLSKPATATLVARLEAAGLVERSGHRDGRPGPRAVVWTLRGDSGYAAGVDVTVGQVSVVVADLTDRVLGRSARAVAWTAEENPSGALSPGAHLDVVRAVVDEACARAGISRADLLQVVVGFPGSVDPATGRLAYAPHLAVWNDQDVGAQLAETLGVRVAVENDVNLVALAEVAREDLADVRDLFVLWVDQGVGAATLLDRRIRRGRHGGAGEIDHVPVPDPARRGRAPEGRSTVADLVRLDAVARLAQAYRLAPFDAAPLDTLRIDPSVGGRASDLARSPQVREAATLALAAAAADPSGDAGDFLDDLARRLAVVLSMAVGVLDPDAVVLGGEVAAAGGEALRARGAAALRAEHGTPTSVLLSTAQGDGVVDGALAAALGETRRRVFGAGSVTAS</sequence>
<dbReference type="PANTHER" id="PTHR18964:SF149">
    <property type="entry name" value="BIFUNCTIONAL UDP-N-ACETYLGLUCOSAMINE 2-EPIMERASE_N-ACETYLMANNOSAMINE KINASE"/>
    <property type="match status" value="1"/>
</dbReference>
<protein>
    <submittedName>
        <fullName evidence="4">ROK family transcriptional regulator</fullName>
    </submittedName>
</protein>
<gene>
    <name evidence="4" type="ORF">H9652_18830</name>
</gene>
<dbReference type="Pfam" id="PF12802">
    <property type="entry name" value="MarR_2"/>
    <property type="match status" value="1"/>
</dbReference>
<dbReference type="SUPFAM" id="SSF53067">
    <property type="entry name" value="Actin-like ATPase domain"/>
    <property type="match status" value="1"/>
</dbReference>
<dbReference type="RefSeq" id="WP_191798263.1">
    <property type="nucleotide sequence ID" value="NZ_JACSQQ010000055.1"/>
</dbReference>
<evidence type="ECO:0000256" key="1">
    <source>
        <dbReference type="ARBA" id="ARBA00006479"/>
    </source>
</evidence>
<dbReference type="Gene3D" id="1.10.10.10">
    <property type="entry name" value="Winged helix-like DNA-binding domain superfamily/Winged helix DNA-binding domain"/>
    <property type="match status" value="1"/>
</dbReference>
<comment type="similarity">
    <text evidence="1">Belongs to the ROK (NagC/XylR) family.</text>
</comment>
<accession>A0ABR8RXI3</accession>
<reference evidence="4 5" key="1">
    <citation type="submission" date="2020-08" db="EMBL/GenBank/DDBJ databases">
        <title>A Genomic Blueprint of the Chicken Gut Microbiome.</title>
        <authorList>
            <person name="Gilroy R."/>
            <person name="Ravi A."/>
            <person name="Getino M."/>
            <person name="Pursley I."/>
            <person name="Horton D.L."/>
            <person name="Alikhan N.-F."/>
            <person name="Baker D."/>
            <person name="Gharbi K."/>
            <person name="Hall N."/>
            <person name="Watson M."/>
            <person name="Adriaenssens E.M."/>
            <person name="Foster-Nyarko E."/>
            <person name="Jarju S."/>
            <person name="Secka A."/>
            <person name="Antonio M."/>
            <person name="Oren A."/>
            <person name="Chaudhuri R."/>
            <person name="La Ragione R.M."/>
            <person name="Hildebrand F."/>
            <person name="Pallen M.J."/>
        </authorList>
    </citation>
    <scope>NUCLEOTIDE SEQUENCE [LARGE SCALE GENOMIC DNA]</scope>
    <source>
        <strain evidence="4 5">Sa4CUA1</strain>
    </source>
</reference>
<feature type="compositionally biased region" description="Basic and acidic residues" evidence="2">
    <location>
        <begin position="253"/>
        <end position="270"/>
    </location>
</feature>
<organism evidence="4 5">
    <name type="scientific">Oerskovia rustica</name>
    <dbReference type="NCBI Taxonomy" id="2762237"/>
    <lineage>
        <taxon>Bacteria</taxon>
        <taxon>Bacillati</taxon>
        <taxon>Actinomycetota</taxon>
        <taxon>Actinomycetes</taxon>
        <taxon>Micrococcales</taxon>
        <taxon>Cellulomonadaceae</taxon>
        <taxon>Oerskovia</taxon>
    </lineage>
</organism>
<feature type="domain" description="HTH marR-type" evidence="3">
    <location>
        <begin position="22"/>
        <end position="70"/>
    </location>
</feature>
<dbReference type="SUPFAM" id="SSF46785">
    <property type="entry name" value="Winged helix' DNA-binding domain"/>
    <property type="match status" value="1"/>
</dbReference>
<dbReference type="InterPro" id="IPR011991">
    <property type="entry name" value="ArsR-like_HTH"/>
</dbReference>
<dbReference type="InterPro" id="IPR043129">
    <property type="entry name" value="ATPase_NBD"/>
</dbReference>
<comment type="caution">
    <text evidence="4">The sequence shown here is derived from an EMBL/GenBank/DDBJ whole genome shotgun (WGS) entry which is preliminary data.</text>
</comment>
<proteinExistence type="inferred from homology"/>
<dbReference type="Gene3D" id="3.30.420.40">
    <property type="match status" value="2"/>
</dbReference>
<evidence type="ECO:0000256" key="2">
    <source>
        <dbReference type="SAM" id="MobiDB-lite"/>
    </source>
</evidence>
<dbReference type="Proteomes" id="UP000641803">
    <property type="component" value="Unassembled WGS sequence"/>
</dbReference>
<keyword evidence="5" id="KW-1185">Reference proteome</keyword>
<name>A0ABR8RXI3_9CELL</name>
<feature type="region of interest" description="Disordered" evidence="2">
    <location>
        <begin position="250"/>
        <end position="271"/>
    </location>
</feature>